<protein>
    <submittedName>
        <fullName evidence="2">DUF3078 domain-containing protein</fullName>
    </submittedName>
</protein>
<evidence type="ECO:0000256" key="1">
    <source>
        <dbReference type="SAM" id="SignalP"/>
    </source>
</evidence>
<comment type="caution">
    <text evidence="2">The sequence shown here is derived from an EMBL/GenBank/DDBJ whole genome shotgun (WGS) entry which is preliminary data.</text>
</comment>
<reference evidence="2" key="2">
    <citation type="submission" date="2021-04" db="EMBL/GenBank/DDBJ databases">
        <authorList>
            <person name="Gilroy R."/>
        </authorList>
    </citation>
    <scope>NUCLEOTIDE SEQUENCE</scope>
    <source>
        <strain evidence="2">1719</strain>
    </source>
</reference>
<dbReference type="Proteomes" id="UP000824156">
    <property type="component" value="Unassembled WGS sequence"/>
</dbReference>
<feature type="signal peptide" evidence="1">
    <location>
        <begin position="1"/>
        <end position="20"/>
    </location>
</feature>
<dbReference type="Pfam" id="PF04338">
    <property type="entry name" value="DUF481"/>
    <property type="match status" value="1"/>
</dbReference>
<dbReference type="AlphaFoldDB" id="A0A9D1W750"/>
<evidence type="ECO:0000313" key="2">
    <source>
        <dbReference type="EMBL" id="HIX53916.1"/>
    </source>
</evidence>
<feature type="chain" id="PRO_5038712978" evidence="1">
    <location>
        <begin position="21"/>
        <end position="327"/>
    </location>
</feature>
<gene>
    <name evidence="2" type="ORF">H9853_02730</name>
</gene>
<dbReference type="InterPro" id="IPR007433">
    <property type="entry name" value="DUF481"/>
</dbReference>
<dbReference type="InterPro" id="IPR021428">
    <property type="entry name" value="DUF3078"/>
</dbReference>
<dbReference type="Pfam" id="PF11276">
    <property type="entry name" value="DUF3078"/>
    <property type="match status" value="1"/>
</dbReference>
<dbReference type="EMBL" id="DXEZ01000077">
    <property type="protein sequence ID" value="HIX53916.1"/>
    <property type="molecule type" value="Genomic_DNA"/>
</dbReference>
<keyword evidence="1" id="KW-0732">Signal</keyword>
<evidence type="ECO:0000313" key="3">
    <source>
        <dbReference type="Proteomes" id="UP000824156"/>
    </source>
</evidence>
<reference evidence="2" key="1">
    <citation type="journal article" date="2021" name="PeerJ">
        <title>Extensive microbial diversity within the chicken gut microbiome revealed by metagenomics and culture.</title>
        <authorList>
            <person name="Gilroy R."/>
            <person name="Ravi A."/>
            <person name="Getino M."/>
            <person name="Pursley I."/>
            <person name="Horton D.L."/>
            <person name="Alikhan N.F."/>
            <person name="Baker D."/>
            <person name="Gharbi K."/>
            <person name="Hall N."/>
            <person name="Watson M."/>
            <person name="Adriaenssens E.M."/>
            <person name="Foster-Nyarko E."/>
            <person name="Jarju S."/>
            <person name="Secka A."/>
            <person name="Antonio M."/>
            <person name="Oren A."/>
            <person name="Chaudhuri R.R."/>
            <person name="La Ragione R."/>
            <person name="Hildebrand F."/>
            <person name="Pallen M.J."/>
        </authorList>
    </citation>
    <scope>NUCLEOTIDE SEQUENCE</scope>
    <source>
        <strain evidence="2">1719</strain>
    </source>
</reference>
<name>A0A9D1W750_9SPHI</name>
<sequence length="327" mass="37012">MKKLYTLLASVALLFSYAGAQSLEELQVTPKTEIAKEQDSIKSELLQIEVPIPELQLNVNHWKHWTKFGINANQASFSDNWKGGGVNSVSLLGIAWHKAEYNKNDFLYVSEIDLKYGKAKNKGQIAKKNNDRIFWDNKLSYKLSPKWSLYTSITFETQFDIGPEYGKDSLGNEIQTGVKTSFMAPGYLTESFGLEYNTIDKTFSLRFGTGTARQTFVYDERITPDGDGKRFGVEEGKNIKNDLAFQVTANLDRDLAKNFNVKSRYNLFADYKDVSDPSHRLDVTFTANVTRIINVSLSGIMIYDSDVDPNVQYSQALAMGITFNFPR</sequence>
<accession>A0A9D1W750</accession>
<organism evidence="2 3">
    <name type="scientific">Candidatus Sphingobacterium stercoripullorum</name>
    <dbReference type="NCBI Taxonomy" id="2838759"/>
    <lineage>
        <taxon>Bacteria</taxon>
        <taxon>Pseudomonadati</taxon>
        <taxon>Bacteroidota</taxon>
        <taxon>Sphingobacteriia</taxon>
        <taxon>Sphingobacteriales</taxon>
        <taxon>Sphingobacteriaceae</taxon>
        <taxon>Sphingobacterium</taxon>
    </lineage>
</organism>
<proteinExistence type="predicted"/>